<dbReference type="InterPro" id="IPR036909">
    <property type="entry name" value="Cyt_c-like_dom_sf"/>
</dbReference>
<evidence type="ECO:0000313" key="6">
    <source>
        <dbReference type="EMBL" id="SON54559.1"/>
    </source>
</evidence>
<accession>A0A2C9D2Z1</accession>
<gene>
    <name evidence="6" type="ORF">HDIA_1018</name>
</gene>
<dbReference type="EC" id="1.1.99.3" evidence="6"/>
<dbReference type="InterPro" id="IPR009056">
    <property type="entry name" value="Cyt_c-like_dom"/>
</dbReference>
<evidence type="ECO:0000259" key="5">
    <source>
        <dbReference type="PROSITE" id="PS51007"/>
    </source>
</evidence>
<sequence>MGKRTAVRRTVRGGRLQPADKFSRMIRHGLTSALLCSAFAACALTASNEAAQARDLFGADAFATYAPNVDNGRYMANAAGCVGCHASGEDTNLLSGGRKIESYIGTFHVPNITSDSRGTGGWSNADYLNAVINGVAPDGRNYYPVFPYAAYAGMKPEDVLDIKAFIETLPTSDAPSALHEVSFPYNLDSTIALWKRGNFETPAFQPGDGSQMSRGRYLVETVGACGECHTPRTLTYGLDQELALTGEKGIDGELAPDISKSRMTGLADPGLFTDAFIDDHKKLSESPVTSPLKRNLLKGLSVLTEDDRRAMLAYLTGKPQEVKKIEMSNQASCKLASAGAPAPSDGLAVKADDFVGRYCRNCHGLGESAQGSFPAGDLASIARNPAFVTPGDRSKSLLYTSVASGRMPYGASPPDEDVEALGAWIDGLNVSAAAAPPAEPERSRPIRNWRDETEKALRDLSSLDERDRPFIRYFSFLSLYNGVFPCEDDEAFARRLDLFGAGFRKLLNSVSLGERLIVPDAVDGSGDLLLRVDIRDFKWDAGQWERLSADYPYGYAPANDPSLLALARSAGTDLPIMRADWFMANASRPEMYHMLLDLTDNIADLETRLGVDVAENIRNLKVARAAFNEGSSGVSDHNRLLERHDTTRGGYYWKSYDFAGSRDLQSLKLHPHGPPDIGPLQDRLESFHHDGGEMLFTLPNGLQGYYLSTAAGDRLDRGPTSIVSFRQRPIGKGIDIINGRSCMSCHSDGIISKRDQLRSHIEASSLFTLAQRDTLLKMYVDQETLDGLYDKDRALFVDALGKIGATEVAPDGSIKSRSGPGKEEIVTWFADFYEAEMDADMVAAEFEMTVDDLEKAIQRVRDPMARSLAIDWINQTKGGVKVPRFEVEEQFARLVKPLLDLEPLRGGEHDEEAETVAMLPDYKDADYRDDGYDTEPGASGALKLSLRVRNTDVFVDEQLTFEVVANKACELQIFYVEADGNVEVIPQEMIGEPFLKPGVPRTIPNPAVGALVFDTPAHDETLLLHCKEGGLGHDRLSAEEARRLVKSSHQPPGRGLAIKMFENTKKAAPKQVAEPAGSAIHMVSFNVKDRH</sequence>
<keyword evidence="1 4" id="KW-0349">Heme</keyword>
<evidence type="ECO:0000256" key="3">
    <source>
        <dbReference type="ARBA" id="ARBA00023004"/>
    </source>
</evidence>
<evidence type="ECO:0000313" key="7">
    <source>
        <dbReference type="Proteomes" id="UP000223606"/>
    </source>
</evidence>
<dbReference type="EMBL" id="LT960614">
    <property type="protein sequence ID" value="SON54559.1"/>
    <property type="molecule type" value="Genomic_DNA"/>
</dbReference>
<keyword evidence="6" id="KW-0560">Oxidoreductase</keyword>
<name>A0A2C9D2Z1_9HYPH</name>
<evidence type="ECO:0000256" key="2">
    <source>
        <dbReference type="ARBA" id="ARBA00022723"/>
    </source>
</evidence>
<evidence type="ECO:0000256" key="4">
    <source>
        <dbReference type="PROSITE-ProRule" id="PRU00433"/>
    </source>
</evidence>
<dbReference type="KEGG" id="hdi:HDIA_1018"/>
<dbReference type="InterPro" id="IPR051459">
    <property type="entry name" value="Cytochrome_c-type_DH"/>
</dbReference>
<dbReference type="GO" id="GO:0020037">
    <property type="term" value="F:heme binding"/>
    <property type="evidence" value="ECO:0007669"/>
    <property type="project" value="InterPro"/>
</dbReference>
<keyword evidence="7" id="KW-1185">Reference proteome</keyword>
<dbReference type="GO" id="GO:0046872">
    <property type="term" value="F:metal ion binding"/>
    <property type="evidence" value="ECO:0007669"/>
    <property type="project" value="UniProtKB-KW"/>
</dbReference>
<feature type="domain" description="Cytochrome c" evidence="5">
    <location>
        <begin position="67"/>
        <end position="170"/>
    </location>
</feature>
<dbReference type="Gene3D" id="1.10.760.10">
    <property type="entry name" value="Cytochrome c-like domain"/>
    <property type="match status" value="1"/>
</dbReference>
<keyword evidence="3 4" id="KW-0408">Iron</keyword>
<feature type="domain" description="Cytochrome c" evidence="5">
    <location>
        <begin position="210"/>
        <end position="319"/>
    </location>
</feature>
<reference evidence="7" key="1">
    <citation type="submission" date="2017-09" db="EMBL/GenBank/DDBJ databases">
        <title>Genome sequence of Nannocystis excedens DSM 71.</title>
        <authorList>
            <person name="Blom J."/>
        </authorList>
    </citation>
    <scope>NUCLEOTIDE SEQUENCE [LARGE SCALE GENOMIC DNA]</scope>
    <source>
        <strain evidence="7">type strain: E19</strain>
    </source>
</reference>
<protein>
    <submittedName>
        <fullName evidence="6">Gluconate 2-dehydrogenase cytochrome c subunit</fullName>
        <ecNumber evidence="6">1.1.99.3</ecNumber>
    </submittedName>
</protein>
<dbReference type="GO" id="GO:0033717">
    <property type="term" value="F:gluconate 2-dehydrogenase (acceptor) activity"/>
    <property type="evidence" value="ECO:0007669"/>
    <property type="project" value="UniProtKB-EC"/>
</dbReference>
<proteinExistence type="predicted"/>
<organism evidence="6 7">
    <name type="scientific">Hartmannibacter diazotrophicus</name>
    <dbReference type="NCBI Taxonomy" id="1482074"/>
    <lineage>
        <taxon>Bacteria</taxon>
        <taxon>Pseudomonadati</taxon>
        <taxon>Pseudomonadota</taxon>
        <taxon>Alphaproteobacteria</taxon>
        <taxon>Hyphomicrobiales</taxon>
        <taxon>Pleomorphomonadaceae</taxon>
        <taxon>Hartmannibacter</taxon>
    </lineage>
</organism>
<dbReference type="Proteomes" id="UP000223606">
    <property type="component" value="Chromosome 1"/>
</dbReference>
<keyword evidence="2 4" id="KW-0479">Metal-binding</keyword>
<dbReference type="PROSITE" id="PS51007">
    <property type="entry name" value="CYTC"/>
    <property type="match status" value="2"/>
</dbReference>
<dbReference type="AlphaFoldDB" id="A0A2C9D2Z1"/>
<evidence type="ECO:0000256" key="1">
    <source>
        <dbReference type="ARBA" id="ARBA00022617"/>
    </source>
</evidence>
<dbReference type="PANTHER" id="PTHR35008:SF8">
    <property type="entry name" value="ALCOHOL DEHYDROGENASE CYTOCHROME C SUBUNIT"/>
    <property type="match status" value="1"/>
</dbReference>
<dbReference type="SUPFAM" id="SSF46626">
    <property type="entry name" value="Cytochrome c"/>
    <property type="match status" value="3"/>
</dbReference>
<dbReference type="GO" id="GO:0009055">
    <property type="term" value="F:electron transfer activity"/>
    <property type="evidence" value="ECO:0007669"/>
    <property type="project" value="InterPro"/>
</dbReference>
<dbReference type="PANTHER" id="PTHR35008">
    <property type="entry name" value="BLL4482 PROTEIN-RELATED"/>
    <property type="match status" value="1"/>
</dbReference>